<sequence>MVITKESVELIEENNEVTVETNETVAINENISSQSNHNREKGTDQTNEPNMEIIVKNLDKKIYYEIEIQSTEFVIEVSNTESSSVEVNKEETSALQLSNKIVKSSSKSYRFIQ</sequence>
<keyword evidence="3" id="KW-1185">Reference proteome</keyword>
<proteinExistence type="predicted"/>
<accession>A0A8S3WT32</accession>
<feature type="region of interest" description="Disordered" evidence="1">
    <location>
        <begin position="28"/>
        <end position="48"/>
    </location>
</feature>
<protein>
    <submittedName>
        <fullName evidence="2">(apollo) hypothetical protein</fullName>
    </submittedName>
</protein>
<comment type="caution">
    <text evidence="2">The sequence shown here is derived from an EMBL/GenBank/DDBJ whole genome shotgun (WGS) entry which is preliminary data.</text>
</comment>
<name>A0A8S3WT32_PARAO</name>
<organism evidence="2 3">
    <name type="scientific">Parnassius apollo</name>
    <name type="common">Apollo butterfly</name>
    <name type="synonym">Papilio apollo</name>
    <dbReference type="NCBI Taxonomy" id="110799"/>
    <lineage>
        <taxon>Eukaryota</taxon>
        <taxon>Metazoa</taxon>
        <taxon>Ecdysozoa</taxon>
        <taxon>Arthropoda</taxon>
        <taxon>Hexapoda</taxon>
        <taxon>Insecta</taxon>
        <taxon>Pterygota</taxon>
        <taxon>Neoptera</taxon>
        <taxon>Endopterygota</taxon>
        <taxon>Lepidoptera</taxon>
        <taxon>Glossata</taxon>
        <taxon>Ditrysia</taxon>
        <taxon>Papilionoidea</taxon>
        <taxon>Papilionidae</taxon>
        <taxon>Parnassiinae</taxon>
        <taxon>Parnassini</taxon>
        <taxon>Parnassius</taxon>
        <taxon>Parnassius</taxon>
    </lineage>
</organism>
<evidence type="ECO:0000256" key="1">
    <source>
        <dbReference type="SAM" id="MobiDB-lite"/>
    </source>
</evidence>
<dbReference type="EMBL" id="CAJQZP010000644">
    <property type="protein sequence ID" value="CAG4974599.1"/>
    <property type="molecule type" value="Genomic_DNA"/>
</dbReference>
<gene>
    <name evidence="2" type="ORF">PAPOLLO_LOCUS8946</name>
</gene>
<evidence type="ECO:0000313" key="3">
    <source>
        <dbReference type="Proteomes" id="UP000691718"/>
    </source>
</evidence>
<reference evidence="2" key="1">
    <citation type="submission" date="2021-04" db="EMBL/GenBank/DDBJ databases">
        <authorList>
            <person name="Tunstrom K."/>
        </authorList>
    </citation>
    <scope>NUCLEOTIDE SEQUENCE</scope>
</reference>
<dbReference type="AlphaFoldDB" id="A0A8S3WT32"/>
<evidence type="ECO:0000313" key="2">
    <source>
        <dbReference type="EMBL" id="CAG4974599.1"/>
    </source>
</evidence>
<dbReference type="Proteomes" id="UP000691718">
    <property type="component" value="Unassembled WGS sequence"/>
</dbReference>